<protein>
    <submittedName>
        <fullName evidence="9">Type II secretion system F family protein</fullName>
    </submittedName>
</protein>
<comment type="caution">
    <text evidence="9">The sequence shown here is derived from an EMBL/GenBank/DDBJ whole genome shotgun (WGS) entry which is preliminary data.</text>
</comment>
<dbReference type="Pfam" id="PF00482">
    <property type="entry name" value="T2SSF"/>
    <property type="match status" value="2"/>
</dbReference>
<evidence type="ECO:0000313" key="9">
    <source>
        <dbReference type="EMBL" id="MCP1101915.1"/>
    </source>
</evidence>
<proteinExistence type="inferred from homology"/>
<comment type="subcellular location">
    <subcellularLocation>
        <location evidence="1">Cell membrane</location>
        <topology evidence="1">Multi-pass membrane protein</topology>
    </subcellularLocation>
</comment>
<keyword evidence="10" id="KW-1185">Reference proteome</keyword>
<keyword evidence="6 7" id="KW-0472">Membrane</keyword>
<dbReference type="PANTHER" id="PTHR30012">
    <property type="entry name" value="GENERAL SECRETION PATHWAY PROTEIN"/>
    <property type="match status" value="1"/>
</dbReference>
<organism evidence="9 10">
    <name type="scientific">Aequitasia blattaphilus</name>
    <dbReference type="NCBI Taxonomy" id="2949332"/>
    <lineage>
        <taxon>Bacteria</taxon>
        <taxon>Bacillati</taxon>
        <taxon>Bacillota</taxon>
        <taxon>Clostridia</taxon>
        <taxon>Lachnospirales</taxon>
        <taxon>Lachnospiraceae</taxon>
        <taxon>Aequitasia</taxon>
    </lineage>
</organism>
<dbReference type="Proteomes" id="UP001523566">
    <property type="component" value="Unassembled WGS sequence"/>
</dbReference>
<feature type="transmembrane region" description="Helical" evidence="7">
    <location>
        <begin position="368"/>
        <end position="390"/>
    </location>
</feature>
<evidence type="ECO:0000259" key="8">
    <source>
        <dbReference type="Pfam" id="PF00482"/>
    </source>
</evidence>
<dbReference type="PRINTS" id="PR00812">
    <property type="entry name" value="BCTERIALGSPF"/>
</dbReference>
<dbReference type="RefSeq" id="WP_262065704.1">
    <property type="nucleotide sequence ID" value="NZ_JAMXOD010000006.1"/>
</dbReference>
<dbReference type="InterPro" id="IPR003004">
    <property type="entry name" value="GspF/PilC"/>
</dbReference>
<dbReference type="EMBL" id="JAMZFW010000006">
    <property type="protein sequence ID" value="MCP1101915.1"/>
    <property type="molecule type" value="Genomic_DNA"/>
</dbReference>
<feature type="domain" description="Type II secretion system protein GspF" evidence="8">
    <location>
        <begin position="62"/>
        <end position="186"/>
    </location>
</feature>
<dbReference type="InterPro" id="IPR042094">
    <property type="entry name" value="T2SS_GspF_sf"/>
</dbReference>
<dbReference type="Gene3D" id="1.20.81.30">
    <property type="entry name" value="Type II secretion system (T2SS), domain F"/>
    <property type="match status" value="2"/>
</dbReference>
<feature type="domain" description="Type II secretion system protein GspF" evidence="8">
    <location>
        <begin position="265"/>
        <end position="387"/>
    </location>
</feature>
<feature type="transmembrane region" description="Helical" evidence="7">
    <location>
        <begin position="163"/>
        <end position="185"/>
    </location>
</feature>
<evidence type="ECO:0000256" key="7">
    <source>
        <dbReference type="SAM" id="Phobius"/>
    </source>
</evidence>
<sequence>MAKYKFKATDASGKKVSGIMEAATEEALYEKLRQQNLYVLSFTLGGAKGNKKKIPTQVLAEFSRQIGTLLKAGVSLVRALGIISGDELTKKKYKSIYNEVLTSVRQGTTLSDAMEDQGEAFPPLIINMYRSAEASGELDKVALRMAIHYEKESRMKTKMKNAMIYPCILGVLIVAVVMILFVFVIPQFKELFDTMGELPWITRLMMGISSVVQRFWWVIILGTALLIYLIRILFKVPEVKYQKDKLKLHLPLFGKLLKVVYTARFARTLSSLYSAGLPITMSLPIASTTIGNAYIEGQFESVIAKVRGGANLSTSLAEINGFIGKLISSIMVGEETGSLDSMLDSIANDLDYESEMAIGRMMTFIEPVMIIIMAIIVGAIIISVMLPLMGSYDAIGSMGM</sequence>
<keyword evidence="3" id="KW-1003">Cell membrane</keyword>
<feature type="transmembrane region" description="Helical" evidence="7">
    <location>
        <begin position="215"/>
        <end position="234"/>
    </location>
</feature>
<reference evidence="9 10" key="1">
    <citation type="journal article" date="2022" name="Genome Biol. Evol.">
        <title>Host diet, physiology and behaviors set the stage for Lachnospiraceae cladogenesis.</title>
        <authorList>
            <person name="Vera-Ponce De Leon A."/>
            <person name="Schneider M."/>
            <person name="Jahnes B.C."/>
            <person name="Sadowski V."/>
            <person name="Camuy-Velez L.A."/>
            <person name="Duan J."/>
            <person name="Sabree Z.L."/>
        </authorList>
    </citation>
    <scope>NUCLEOTIDE SEQUENCE [LARGE SCALE GENOMIC DNA]</scope>
    <source>
        <strain evidence="9 10">PAL113</strain>
    </source>
</reference>
<evidence type="ECO:0000256" key="6">
    <source>
        <dbReference type="ARBA" id="ARBA00023136"/>
    </source>
</evidence>
<evidence type="ECO:0000256" key="2">
    <source>
        <dbReference type="ARBA" id="ARBA00005745"/>
    </source>
</evidence>
<evidence type="ECO:0000256" key="3">
    <source>
        <dbReference type="ARBA" id="ARBA00022475"/>
    </source>
</evidence>
<evidence type="ECO:0000256" key="1">
    <source>
        <dbReference type="ARBA" id="ARBA00004651"/>
    </source>
</evidence>
<dbReference type="InterPro" id="IPR018076">
    <property type="entry name" value="T2SS_GspF_dom"/>
</dbReference>
<evidence type="ECO:0000256" key="4">
    <source>
        <dbReference type="ARBA" id="ARBA00022692"/>
    </source>
</evidence>
<gene>
    <name evidence="9" type="ORF">NK125_05725</name>
</gene>
<keyword evidence="4 7" id="KW-0812">Transmembrane</keyword>
<comment type="similarity">
    <text evidence="2">Belongs to the GSP F family.</text>
</comment>
<dbReference type="PANTHER" id="PTHR30012:SF0">
    <property type="entry name" value="TYPE II SECRETION SYSTEM PROTEIN F-RELATED"/>
    <property type="match status" value="1"/>
</dbReference>
<name>A0ABT1E7W3_9FIRM</name>
<evidence type="ECO:0000313" key="10">
    <source>
        <dbReference type="Proteomes" id="UP001523566"/>
    </source>
</evidence>
<keyword evidence="5 7" id="KW-1133">Transmembrane helix</keyword>
<accession>A0ABT1E7W3</accession>
<evidence type="ECO:0000256" key="5">
    <source>
        <dbReference type="ARBA" id="ARBA00022989"/>
    </source>
</evidence>